<comment type="caution">
    <text evidence="1">The sequence shown here is derived from an EMBL/GenBank/DDBJ whole genome shotgun (WGS) entry which is preliminary data.</text>
</comment>
<reference evidence="1" key="2">
    <citation type="submission" date="2023-04" db="EMBL/GenBank/DDBJ databases">
        <authorList>
            <person name="Bu L."/>
            <person name="Lu L."/>
            <person name="Laidemitt M.R."/>
            <person name="Zhang S.M."/>
            <person name="Mutuku M."/>
            <person name="Mkoji G."/>
            <person name="Steinauer M."/>
            <person name="Loker E.S."/>
        </authorList>
    </citation>
    <scope>NUCLEOTIDE SEQUENCE</scope>
    <source>
        <strain evidence="1">KasaAsao</strain>
        <tissue evidence="1">Whole Snail</tissue>
    </source>
</reference>
<proteinExistence type="predicted"/>
<reference evidence="1" key="1">
    <citation type="journal article" date="2023" name="PLoS Negl. Trop. Dis.">
        <title>A genome sequence for Biomphalaria pfeifferi, the major vector snail for the human-infecting parasite Schistosoma mansoni.</title>
        <authorList>
            <person name="Bu L."/>
            <person name="Lu L."/>
            <person name="Laidemitt M.R."/>
            <person name="Zhang S.M."/>
            <person name="Mutuku M."/>
            <person name="Mkoji G."/>
            <person name="Steinauer M."/>
            <person name="Loker E.S."/>
        </authorList>
    </citation>
    <scope>NUCLEOTIDE SEQUENCE</scope>
    <source>
        <strain evidence="1">KasaAsao</strain>
    </source>
</reference>
<dbReference type="Proteomes" id="UP001233172">
    <property type="component" value="Unassembled WGS sequence"/>
</dbReference>
<evidence type="ECO:0000313" key="2">
    <source>
        <dbReference type="Proteomes" id="UP001233172"/>
    </source>
</evidence>
<evidence type="ECO:0000313" key="1">
    <source>
        <dbReference type="EMBL" id="KAK0049861.1"/>
    </source>
</evidence>
<gene>
    <name evidence="1" type="ORF">Bpfe_020753</name>
</gene>
<protein>
    <submittedName>
        <fullName evidence="1">Uncharacterized protein</fullName>
    </submittedName>
</protein>
<sequence>MLNGTQCALIATIQCVESSIYPDTATICSLFSKELAPSARSFINTFNNVYFKKKLFFLIPKSLSIGWMPHNSLAMSETIPMKLYTRLCPKSVIL</sequence>
<dbReference type="AlphaFoldDB" id="A0AAD8B8F3"/>
<name>A0AAD8B8F3_BIOPF</name>
<dbReference type="EMBL" id="JASAOG010000121">
    <property type="protein sequence ID" value="KAK0049861.1"/>
    <property type="molecule type" value="Genomic_DNA"/>
</dbReference>
<organism evidence="1 2">
    <name type="scientific">Biomphalaria pfeifferi</name>
    <name type="common">Bloodfluke planorb</name>
    <name type="synonym">Freshwater snail</name>
    <dbReference type="NCBI Taxonomy" id="112525"/>
    <lineage>
        <taxon>Eukaryota</taxon>
        <taxon>Metazoa</taxon>
        <taxon>Spiralia</taxon>
        <taxon>Lophotrochozoa</taxon>
        <taxon>Mollusca</taxon>
        <taxon>Gastropoda</taxon>
        <taxon>Heterobranchia</taxon>
        <taxon>Euthyneura</taxon>
        <taxon>Panpulmonata</taxon>
        <taxon>Hygrophila</taxon>
        <taxon>Lymnaeoidea</taxon>
        <taxon>Planorbidae</taxon>
        <taxon>Biomphalaria</taxon>
    </lineage>
</organism>
<keyword evidence="2" id="KW-1185">Reference proteome</keyword>
<accession>A0AAD8B8F3</accession>